<keyword evidence="5" id="KW-0539">Nucleus</keyword>
<dbReference type="PANTHER" id="PTHR24377">
    <property type="entry name" value="IP01015P-RELATED"/>
    <property type="match status" value="1"/>
</dbReference>
<feature type="compositionally biased region" description="Polar residues" evidence="6">
    <location>
        <begin position="791"/>
        <end position="805"/>
    </location>
</feature>
<evidence type="ECO:0000313" key="8">
    <source>
        <dbReference type="EMBL" id="KAG8505818.1"/>
    </source>
</evidence>
<proteinExistence type="predicted"/>
<sequence>MGHSEMGVPGTRSSSPGRRPAALRPHRSDTNRFPGRLRPARRTRRSRARRPRPGALLPPGAATKAGGPACACVRDLRARRRRPGPPSRGPSAGRAGRCASPLRTAGAPPPRAPPVRRAPRGAVPGAHRLVGSVSRGAADRLPAPSAQARGRPAPFPEAAEPPLRGRRRVLSGFRLRVGGRWGTRADACARRPRCPSPARWRESRGHAPEAAAAAATGDPLAGGLVAPEKGSSLSPGPRAALGRSGAASEGLRGMRPGKRVSWDRPRTGHRDDVHRVMWKSTWTWTPEAGVSSRSPFSPGPGHCINKPEVIIRLEQGTEPWTIEEPPNQSLSDVHTLDDLIKTNQENQGRDLWQVLFTNSKTSTKERTNLGKTFNLSSIYSLNLSLKNGNYTAMIPEEFDVCKNILSPCELDGLHARERPENPDVSGKSLRYPTFPSLHQMIQTLQQPFNFSGQEKGFNKETRFFTHRRAVVGETTCKINECRNTCDTLALIFQEGNEIGQTPYICNELGKPVFESPPHLALPSDFEDEHQTCSQHGNYFIKKVHLPETQRTLFGEEIFEYNKCGKTVCKISVLAKHQKRQTGRDFAGEADPGRNVRTSRGGAGGRALRTSGAGRGEPGLRGRGGSRPEREDVAGRCRASGRCRRARRRGSGGPRWEAPAWGFARARGGGRACSGRGALRARPREGLVRGARSGGKGRQPPRDGGHGPAGAAAPPEARSGRPRPLASVSAMWDAPRTRACGGDGALGPPASSRAFHRAADGAPRRVLWGTTAGMRLMLALQAEDRAARVQLAATSAPPSRMNSLTRTAPGEAPRHCEGPLEPRLCWRVLRCAVSAWEQAGVWVERCNWIEMAKDEEWAACVQRPGTSSRSAFSAARLSKEGGSAPWTAPWRVLPRQQMVREQPQTSPGTCMELALHASQRAVPVPHGLTALWSLCSPAAQKTDALGLPGPCSPAPAHDQPCCVLLPTNSRRLLPGPQSPAWLPCSDPCHCASRDTLVHLRIPDIAGPDGPSAPTGAVSDMASVMGASLTCPTNPRGAEPVTAPAPNARLKLQKVCSHWTWLLPES</sequence>
<reference evidence="8" key="1">
    <citation type="journal article" date="2021" name="Evol. Appl.">
        <title>The genome of the Pyrenean desman and the effects of bottlenecks and inbreeding on the genomic landscape of an endangered species.</title>
        <authorList>
            <person name="Escoda L."/>
            <person name="Castresana J."/>
        </authorList>
    </citation>
    <scope>NUCLEOTIDE SEQUENCE</scope>
    <source>
        <strain evidence="8">IBE-C5619</strain>
    </source>
</reference>
<dbReference type="Proteomes" id="UP000700334">
    <property type="component" value="Unassembled WGS sequence"/>
</dbReference>
<gene>
    <name evidence="8" type="ORF">J0S82_006675</name>
</gene>
<dbReference type="SUPFAM" id="SSF57667">
    <property type="entry name" value="beta-beta-alpha zinc fingers"/>
    <property type="match status" value="1"/>
</dbReference>
<evidence type="ECO:0000256" key="4">
    <source>
        <dbReference type="ARBA" id="ARBA00022833"/>
    </source>
</evidence>
<dbReference type="GO" id="GO:0008270">
    <property type="term" value="F:zinc ion binding"/>
    <property type="evidence" value="ECO:0007669"/>
    <property type="project" value="UniProtKB-KW"/>
</dbReference>
<accession>A0A8J5ZGU1</accession>
<dbReference type="EMBL" id="JAGFMF010012219">
    <property type="protein sequence ID" value="KAG8505818.1"/>
    <property type="molecule type" value="Genomic_DNA"/>
</dbReference>
<feature type="compositionally biased region" description="Low complexity" evidence="6">
    <location>
        <begin position="53"/>
        <end position="69"/>
    </location>
</feature>
<evidence type="ECO:0000256" key="5">
    <source>
        <dbReference type="ARBA" id="ARBA00023242"/>
    </source>
</evidence>
<feature type="region of interest" description="Disordered" evidence="6">
    <location>
        <begin position="579"/>
        <end position="725"/>
    </location>
</feature>
<feature type="compositionally biased region" description="Low complexity" evidence="6">
    <location>
        <begin position="89"/>
        <end position="100"/>
    </location>
</feature>
<feature type="compositionally biased region" description="Basic residues" evidence="6">
    <location>
        <begin position="38"/>
        <end position="52"/>
    </location>
</feature>
<dbReference type="AlphaFoldDB" id="A0A8J5ZGU1"/>
<comment type="caution">
    <text evidence="8">The sequence shown here is derived from an EMBL/GenBank/DDBJ whole genome shotgun (WGS) entry which is preliminary data.</text>
</comment>
<keyword evidence="2" id="KW-0677">Repeat</keyword>
<organism evidence="8 9">
    <name type="scientific">Galemys pyrenaicus</name>
    <name type="common">Iberian desman</name>
    <name type="synonym">Pyrenean desman</name>
    <dbReference type="NCBI Taxonomy" id="202257"/>
    <lineage>
        <taxon>Eukaryota</taxon>
        <taxon>Metazoa</taxon>
        <taxon>Chordata</taxon>
        <taxon>Craniata</taxon>
        <taxon>Vertebrata</taxon>
        <taxon>Euteleostomi</taxon>
        <taxon>Mammalia</taxon>
        <taxon>Eutheria</taxon>
        <taxon>Laurasiatheria</taxon>
        <taxon>Eulipotyphla</taxon>
        <taxon>Talpidae</taxon>
        <taxon>Galemys</taxon>
    </lineage>
</organism>
<dbReference type="InterPro" id="IPR036236">
    <property type="entry name" value="Znf_C2H2_sf"/>
</dbReference>
<keyword evidence="4" id="KW-0862">Zinc</keyword>
<feature type="domain" description="KRAB" evidence="7">
    <location>
        <begin position="248"/>
        <end position="332"/>
    </location>
</feature>
<evidence type="ECO:0000313" key="9">
    <source>
        <dbReference type="Proteomes" id="UP000700334"/>
    </source>
</evidence>
<feature type="compositionally biased region" description="Gly residues" evidence="6">
    <location>
        <begin position="612"/>
        <end position="624"/>
    </location>
</feature>
<feature type="region of interest" description="Disordered" evidence="6">
    <location>
        <begin position="134"/>
        <end position="163"/>
    </location>
</feature>
<evidence type="ECO:0000256" key="6">
    <source>
        <dbReference type="SAM" id="MobiDB-lite"/>
    </source>
</evidence>
<keyword evidence="1" id="KW-0479">Metal-binding</keyword>
<protein>
    <submittedName>
        <fullName evidence="8">Zinc finger protein 717</fullName>
    </submittedName>
</protein>
<dbReference type="PROSITE" id="PS50805">
    <property type="entry name" value="KRAB"/>
    <property type="match status" value="1"/>
</dbReference>
<dbReference type="InterPro" id="IPR050826">
    <property type="entry name" value="Krueppel_C2H2_ZnFinger"/>
</dbReference>
<evidence type="ECO:0000259" key="7">
    <source>
        <dbReference type="PROSITE" id="PS50805"/>
    </source>
</evidence>
<evidence type="ECO:0000256" key="2">
    <source>
        <dbReference type="ARBA" id="ARBA00022737"/>
    </source>
</evidence>
<dbReference type="InterPro" id="IPR001909">
    <property type="entry name" value="KRAB"/>
</dbReference>
<dbReference type="GO" id="GO:0006355">
    <property type="term" value="P:regulation of DNA-templated transcription"/>
    <property type="evidence" value="ECO:0007669"/>
    <property type="project" value="InterPro"/>
</dbReference>
<evidence type="ECO:0000256" key="1">
    <source>
        <dbReference type="ARBA" id="ARBA00022723"/>
    </source>
</evidence>
<feature type="region of interest" description="Disordered" evidence="6">
    <location>
        <begin position="187"/>
        <end position="266"/>
    </location>
</feature>
<keyword evidence="9" id="KW-1185">Reference proteome</keyword>
<feature type="region of interest" description="Disordered" evidence="6">
    <location>
        <begin position="791"/>
        <end position="815"/>
    </location>
</feature>
<evidence type="ECO:0000256" key="3">
    <source>
        <dbReference type="ARBA" id="ARBA00022771"/>
    </source>
</evidence>
<feature type="region of interest" description="Disordered" evidence="6">
    <location>
        <begin position="1"/>
        <end position="122"/>
    </location>
</feature>
<keyword evidence="3" id="KW-0863">Zinc-finger</keyword>
<feature type="compositionally biased region" description="Basic residues" evidence="6">
    <location>
        <begin position="638"/>
        <end position="649"/>
    </location>
</feature>
<feature type="compositionally biased region" description="Basic and acidic residues" evidence="6">
    <location>
        <begin position="581"/>
        <end position="593"/>
    </location>
</feature>
<name>A0A8J5ZGU1_GALPY</name>
<feature type="compositionally biased region" description="Basic and acidic residues" evidence="6">
    <location>
        <begin position="625"/>
        <end position="634"/>
    </location>
</feature>